<comment type="caution">
    <text evidence="10">The sequence shown here is derived from an EMBL/GenBank/DDBJ whole genome shotgun (WGS) entry which is preliminary data.</text>
</comment>
<dbReference type="GO" id="GO:0004252">
    <property type="term" value="F:serine-type endopeptidase activity"/>
    <property type="evidence" value="ECO:0007669"/>
    <property type="project" value="UniProtKB-UniRule"/>
</dbReference>
<name>A0A0P8BS77_9CYAN</name>
<feature type="active site" description="Charge relay system" evidence="5 6">
    <location>
        <position position="362"/>
    </location>
</feature>
<comment type="similarity">
    <text evidence="1 6 7">Belongs to the peptidase S8 family.</text>
</comment>
<evidence type="ECO:0000256" key="6">
    <source>
        <dbReference type="PROSITE-ProRule" id="PRU01240"/>
    </source>
</evidence>
<keyword evidence="3 6" id="KW-0378">Hydrolase</keyword>
<proteinExistence type="inferred from homology"/>
<dbReference type="PROSITE" id="PS00137">
    <property type="entry name" value="SUBTILASE_HIS"/>
    <property type="match status" value="1"/>
</dbReference>
<dbReference type="PROSITE" id="PS00136">
    <property type="entry name" value="SUBTILASE_ASP"/>
    <property type="match status" value="1"/>
</dbReference>
<dbReference type="SUPFAM" id="SSF52743">
    <property type="entry name" value="Subtilisin-like"/>
    <property type="match status" value="1"/>
</dbReference>
<feature type="domain" description="Peptidase C-terminal archaeal/bacterial" evidence="9">
    <location>
        <begin position="2"/>
        <end position="57"/>
    </location>
</feature>
<keyword evidence="4 6" id="KW-0720">Serine protease</keyword>
<dbReference type="InterPro" id="IPR015500">
    <property type="entry name" value="Peptidase_S8_subtilisin-rel"/>
</dbReference>
<dbReference type="InterPro" id="IPR034204">
    <property type="entry name" value="PfSUB1-like_cat_dom"/>
</dbReference>
<evidence type="ECO:0000313" key="10">
    <source>
        <dbReference type="EMBL" id="KPQ31534.1"/>
    </source>
</evidence>
<organism evidence="10 11">
    <name type="scientific">Phormidesmis priestleyi Ana</name>
    <dbReference type="NCBI Taxonomy" id="1666911"/>
    <lineage>
        <taxon>Bacteria</taxon>
        <taxon>Bacillati</taxon>
        <taxon>Cyanobacteriota</taxon>
        <taxon>Cyanophyceae</taxon>
        <taxon>Leptolyngbyales</taxon>
        <taxon>Leptolyngbyaceae</taxon>
        <taxon>Phormidesmis</taxon>
    </lineage>
</organism>
<dbReference type="STRING" id="1666911.HLUCCA11_23525"/>
<dbReference type="Pfam" id="PF00082">
    <property type="entry name" value="Peptidase_S8"/>
    <property type="match status" value="1"/>
</dbReference>
<dbReference type="PROSITE" id="PS00138">
    <property type="entry name" value="SUBTILASE_SER"/>
    <property type="match status" value="1"/>
</dbReference>
<dbReference type="Proteomes" id="UP000050465">
    <property type="component" value="Unassembled WGS sequence"/>
</dbReference>
<dbReference type="InterPro" id="IPR051048">
    <property type="entry name" value="Peptidase_S8/S53_subtilisin"/>
</dbReference>
<evidence type="ECO:0000313" key="11">
    <source>
        <dbReference type="Proteomes" id="UP000050465"/>
    </source>
</evidence>
<dbReference type="InterPro" id="IPR036852">
    <property type="entry name" value="Peptidase_S8/S53_dom_sf"/>
</dbReference>
<dbReference type="InterPro" id="IPR000209">
    <property type="entry name" value="Peptidase_S8/S53_dom"/>
</dbReference>
<dbReference type="InterPro" id="IPR007280">
    <property type="entry name" value="Peptidase_C_arc/bac"/>
</dbReference>
<feature type="domain" description="Peptidase S8/S53" evidence="8">
    <location>
        <begin position="130"/>
        <end position="397"/>
    </location>
</feature>
<dbReference type="InterPro" id="IPR023828">
    <property type="entry name" value="Peptidase_S8_Ser-AS"/>
</dbReference>
<evidence type="ECO:0000256" key="1">
    <source>
        <dbReference type="ARBA" id="ARBA00011073"/>
    </source>
</evidence>
<dbReference type="InterPro" id="IPR022398">
    <property type="entry name" value="Peptidase_S8_His-AS"/>
</dbReference>
<dbReference type="PANTHER" id="PTHR43399:SF4">
    <property type="entry name" value="CELL WALL-ASSOCIATED PROTEASE"/>
    <property type="match status" value="1"/>
</dbReference>
<dbReference type="Gene3D" id="3.40.50.200">
    <property type="entry name" value="Peptidase S8/S53 domain"/>
    <property type="match status" value="1"/>
</dbReference>
<evidence type="ECO:0000256" key="4">
    <source>
        <dbReference type="ARBA" id="ARBA00022825"/>
    </source>
</evidence>
<dbReference type="PRINTS" id="PR00723">
    <property type="entry name" value="SUBTILISIN"/>
</dbReference>
<keyword evidence="2 6" id="KW-0645">Protease</keyword>
<evidence type="ECO:0000259" key="9">
    <source>
        <dbReference type="Pfam" id="PF04151"/>
    </source>
</evidence>
<dbReference type="InterPro" id="IPR023827">
    <property type="entry name" value="Peptidase_S8_Asp-AS"/>
</dbReference>
<dbReference type="CDD" id="cd07473">
    <property type="entry name" value="Peptidases_S8_Subtilisin_like"/>
    <property type="match status" value="1"/>
</dbReference>
<dbReference type="PROSITE" id="PS51892">
    <property type="entry name" value="SUBTILASE"/>
    <property type="match status" value="1"/>
</dbReference>
<feature type="active site" description="Charge relay system" evidence="5 6">
    <location>
        <position position="201"/>
    </location>
</feature>
<reference evidence="10 11" key="1">
    <citation type="submission" date="2015-09" db="EMBL/GenBank/DDBJ databases">
        <title>Identification and resolution of microdiversity through metagenomic sequencing of parallel consortia.</title>
        <authorList>
            <person name="Nelson W.C."/>
            <person name="Romine M.F."/>
            <person name="Lindemann S.R."/>
        </authorList>
    </citation>
    <scope>NUCLEOTIDE SEQUENCE [LARGE SCALE GENOMIC DNA]</scope>
    <source>
        <strain evidence="10">Ana</strain>
    </source>
</reference>
<evidence type="ECO:0000256" key="2">
    <source>
        <dbReference type="ARBA" id="ARBA00022670"/>
    </source>
</evidence>
<dbReference type="SUPFAM" id="SSF89260">
    <property type="entry name" value="Collagen-binding domain"/>
    <property type="match status" value="1"/>
</dbReference>
<evidence type="ECO:0000259" key="8">
    <source>
        <dbReference type="Pfam" id="PF00082"/>
    </source>
</evidence>
<evidence type="ECO:0000256" key="7">
    <source>
        <dbReference type="RuleBase" id="RU003355"/>
    </source>
</evidence>
<evidence type="ECO:0000256" key="3">
    <source>
        <dbReference type="ARBA" id="ARBA00022801"/>
    </source>
</evidence>
<evidence type="ECO:0000256" key="5">
    <source>
        <dbReference type="PIRSR" id="PIRSR615500-1"/>
    </source>
</evidence>
<dbReference type="GO" id="GO:0006508">
    <property type="term" value="P:proteolysis"/>
    <property type="evidence" value="ECO:0007669"/>
    <property type="project" value="UniProtKB-KW"/>
</dbReference>
<protein>
    <submittedName>
        <fullName evidence="10">Family S8 protease</fullName>
    </submittedName>
</protein>
<dbReference type="EMBL" id="LJZR01000097">
    <property type="protein sequence ID" value="KPQ31534.1"/>
    <property type="molecule type" value="Genomic_DNA"/>
</dbReference>
<gene>
    <name evidence="10" type="ORF">HLUCCA11_23525</name>
</gene>
<dbReference type="Gene3D" id="2.60.120.380">
    <property type="match status" value="1"/>
</dbReference>
<dbReference type="AlphaFoldDB" id="A0A0P8BS77"/>
<dbReference type="PANTHER" id="PTHR43399">
    <property type="entry name" value="SUBTILISIN-RELATED"/>
    <property type="match status" value="1"/>
</dbReference>
<dbReference type="PATRIC" id="fig|1666911.3.peg.737"/>
<accession>A0A0P8BS77</accession>
<sequence>MTATSNFSLALNGLTADADVQLLNSAGVVIQRSIASGTNPESITRTLTAGTYYARVHPFSGSTNYNLSLSANPLRQFNSTYGYGLVNAAAAVARAIGQSTPFANVTNLGGNNWGNDLVNAPEAWARGYTGQGVVVAVIDSGVDINHQDLRNNIWTNSREIAGNGIDDDRNGYVDDIYGWNFGVGQNNNNVLPGTTSSGQGHGTHVAGTIAAANNGIGMTGVAHGARIMSLRMGNVDNNGRFTNGGSLAEAIRYAVDNGARVINMSLGWPDSSDLRSALQYAADRNVITVSASGNASSPSPGNPARYATQWGLSVGAVDRNRLIASFSNRAGSNSQMQHVMAPGVTVYSTLPGNRYGFQNGTSMATPHTAGVVALMLSANRNLTSAQVRSIVTGTATRLA</sequence>
<feature type="active site" description="Charge relay system" evidence="5 6">
    <location>
        <position position="139"/>
    </location>
</feature>
<dbReference type="Pfam" id="PF04151">
    <property type="entry name" value="PPC"/>
    <property type="match status" value="1"/>
</dbReference>